<dbReference type="Proteomes" id="UP000011770">
    <property type="component" value="Unassembled WGS sequence"/>
</dbReference>
<proteinExistence type="predicted"/>
<evidence type="ECO:0000313" key="1">
    <source>
        <dbReference type="EMBL" id="EMF82220.1"/>
    </source>
</evidence>
<organism evidence="1 2">
    <name type="scientific">Leptospira weilii serovar Topaz str. LT2116</name>
    <dbReference type="NCBI Taxonomy" id="1088540"/>
    <lineage>
        <taxon>Bacteria</taxon>
        <taxon>Pseudomonadati</taxon>
        <taxon>Spirochaetota</taxon>
        <taxon>Spirochaetia</taxon>
        <taxon>Leptospirales</taxon>
        <taxon>Leptospiraceae</taxon>
        <taxon>Leptospira</taxon>
    </lineage>
</organism>
<reference evidence="1 2" key="1">
    <citation type="submission" date="2013-01" db="EMBL/GenBank/DDBJ databases">
        <authorList>
            <person name="Harkins D.M."/>
            <person name="Durkin A.S."/>
            <person name="Brinkac L.M."/>
            <person name="Haft D.H."/>
            <person name="Selengut J.D."/>
            <person name="Sanka R."/>
            <person name="DePew J."/>
            <person name="Purushe J."/>
            <person name="Tulsiani S.M."/>
            <person name="Graham G.C."/>
            <person name="Burns M.-A."/>
            <person name="Dohnt M.F."/>
            <person name="Smythe L.D."/>
            <person name="McKay D.B."/>
            <person name="Craig S.B."/>
            <person name="Vinetz J.M."/>
            <person name="Sutton G.G."/>
            <person name="Nierman W.C."/>
            <person name="Fouts D.E."/>
        </authorList>
    </citation>
    <scope>NUCLEOTIDE SEQUENCE [LARGE SCALE GENOMIC DNA]</scope>
    <source>
        <strain evidence="1 2">LT2116</strain>
    </source>
</reference>
<accession>M3H0F8</accession>
<evidence type="ECO:0000313" key="2">
    <source>
        <dbReference type="Proteomes" id="UP000011770"/>
    </source>
</evidence>
<name>M3H0F8_9LEPT</name>
<sequence length="67" mass="7661">MKSNFSEILTQTIQNQEVFFQKDSDGDEIGMNREDATRQTARLRQMIDRYRPLSSSATSPLSGVLHI</sequence>
<comment type="caution">
    <text evidence="1">The sequence shown here is derived from an EMBL/GenBank/DDBJ whole genome shotgun (WGS) entry which is preliminary data.</text>
</comment>
<dbReference type="EMBL" id="AHOR02000026">
    <property type="protein sequence ID" value="EMF82220.1"/>
    <property type="molecule type" value="Genomic_DNA"/>
</dbReference>
<protein>
    <submittedName>
        <fullName evidence="1">Uncharacterized protein</fullName>
    </submittedName>
</protein>
<gene>
    <name evidence="1" type="ORF">LEP1GSC188_3380</name>
</gene>
<dbReference type="AlphaFoldDB" id="M3H0F8"/>